<dbReference type="EMBL" id="JABMCH010000071">
    <property type="protein sequence ID" value="NUU48954.1"/>
    <property type="molecule type" value="Genomic_DNA"/>
</dbReference>
<organism evidence="1 2">
    <name type="scientific">Sphingomonas zeae</name>
    <dbReference type="NCBI Taxonomy" id="1646122"/>
    <lineage>
        <taxon>Bacteria</taxon>
        <taxon>Pseudomonadati</taxon>
        <taxon>Pseudomonadota</taxon>
        <taxon>Alphaproteobacteria</taxon>
        <taxon>Sphingomonadales</taxon>
        <taxon>Sphingomonadaceae</taxon>
        <taxon>Sphingomonas</taxon>
    </lineage>
</organism>
<sequence length="64" mass="7097">MDPDDSPLRLPDALAALTKQDLDPLSVAELESRIAALEGEITRTRRHMDRAATHRASADALFKR</sequence>
<protein>
    <submittedName>
        <fullName evidence="1">DUF1192 domain-containing protein</fullName>
    </submittedName>
</protein>
<keyword evidence="2" id="KW-1185">Reference proteome</keyword>
<dbReference type="InterPro" id="IPR009579">
    <property type="entry name" value="DUF1192"/>
</dbReference>
<comment type="caution">
    <text evidence="1">The sequence shown here is derived from an EMBL/GenBank/DDBJ whole genome shotgun (WGS) entry which is preliminary data.</text>
</comment>
<gene>
    <name evidence="1" type="ORF">HP438_18450</name>
</gene>
<proteinExistence type="predicted"/>
<dbReference type="RefSeq" id="WP_175313807.1">
    <property type="nucleotide sequence ID" value="NZ_CBCRYR010000039.1"/>
</dbReference>
<evidence type="ECO:0000313" key="1">
    <source>
        <dbReference type="EMBL" id="NUU48954.1"/>
    </source>
</evidence>
<dbReference type="Pfam" id="PF06698">
    <property type="entry name" value="DUF1192"/>
    <property type="match status" value="1"/>
</dbReference>
<dbReference type="Proteomes" id="UP000536441">
    <property type="component" value="Unassembled WGS sequence"/>
</dbReference>
<reference evidence="1 2" key="1">
    <citation type="submission" date="2020-05" db="EMBL/GenBank/DDBJ databases">
        <title>Genome Sequencing of Type Strains.</title>
        <authorList>
            <person name="Lemaire J.F."/>
            <person name="Inderbitzin P."/>
            <person name="Gregorio O.A."/>
            <person name="Collins S.B."/>
            <person name="Wespe N."/>
            <person name="Knight-Connoni V."/>
        </authorList>
    </citation>
    <scope>NUCLEOTIDE SEQUENCE [LARGE SCALE GENOMIC DNA]</scope>
    <source>
        <strain evidence="1 2">DSM 100049</strain>
    </source>
</reference>
<name>A0A7Y6B7S2_9SPHN</name>
<dbReference type="AlphaFoldDB" id="A0A7Y6B7S2"/>
<evidence type="ECO:0000313" key="2">
    <source>
        <dbReference type="Proteomes" id="UP000536441"/>
    </source>
</evidence>
<accession>A0A7Y6B7S2</accession>